<dbReference type="GO" id="GO:0004601">
    <property type="term" value="F:peroxidase activity"/>
    <property type="evidence" value="ECO:0007669"/>
    <property type="project" value="UniProtKB-KW"/>
</dbReference>
<dbReference type="SUPFAM" id="SSF48113">
    <property type="entry name" value="Heme-dependent peroxidases"/>
    <property type="match status" value="1"/>
</dbReference>
<evidence type="ECO:0000256" key="1">
    <source>
        <dbReference type="ARBA" id="ARBA00004613"/>
    </source>
</evidence>
<dbReference type="Gene3D" id="1.10.640.10">
    <property type="entry name" value="Haem peroxidase domain superfamily, animal type"/>
    <property type="match status" value="1"/>
</dbReference>
<gene>
    <name evidence="5" type="ORF">COMA2_180007</name>
</gene>
<evidence type="ECO:0000256" key="2">
    <source>
        <dbReference type="ARBA" id="ARBA00022525"/>
    </source>
</evidence>
<evidence type="ECO:0000256" key="4">
    <source>
        <dbReference type="SAM" id="SignalP"/>
    </source>
</evidence>
<dbReference type="PANTHER" id="PTHR11475:SF4">
    <property type="entry name" value="CHORION PEROXIDASE"/>
    <property type="match status" value="1"/>
</dbReference>
<evidence type="ECO:0000313" key="5">
    <source>
        <dbReference type="EMBL" id="CUS34657.1"/>
    </source>
</evidence>
<sequence length="544" mass="60510">MRVRAIYCVALGLAGLLSGTLEQAVAADDLSKRNNLHVTRPHAPRHPDDSFSRMFPGLPPYAPQTDEAREQAKRLGVKEGIIDAQDLLTDPKESILNPAVHSPNNADNADMTAGVTFFGQFLDHDLTLALKAPILEQTNPRRTTNFRTAEFDLDSLYGNGPDRSPELYDTGGGNIKFKVEAIPGSEAVSRKGAARFDLPRDANDNAIIADSRNDENVLLSQFHLAMLKFHNAVTDRILKDPTFANRSDKDVFNEAQRQVRWHYQWIIVNEFLPMTIGQERVNDILRNGTRFYNVTDRNEDGLLRNAIREPLIPVEFAVAAYRFGHSQVRPSYRVNFGAAPGNEFFAFVFDDSADPNDPDPNDMRGGKRAARRFVDWQTFFDFGDGNVRPNKKIDTKLSTPLMHLLGSRGPAPGMPSDGIQSLASRNLMRHVNFGIPSGQAIARVMNARVLSPAQLAELAPFGMEKSTPLWYYILKEAEVFENGRRLGPVGSRIVGEVFIGLLRADRDSYLSANRNWKPTLPSAKAGDFEITDLLNFAGVVPPLN</sequence>
<dbReference type="InterPro" id="IPR010255">
    <property type="entry name" value="Haem_peroxidase_sf"/>
</dbReference>
<evidence type="ECO:0000313" key="6">
    <source>
        <dbReference type="Proteomes" id="UP000198736"/>
    </source>
</evidence>
<dbReference type="Proteomes" id="UP000198736">
    <property type="component" value="Unassembled WGS sequence"/>
</dbReference>
<dbReference type="PANTHER" id="PTHR11475">
    <property type="entry name" value="OXIDASE/PEROXIDASE"/>
    <property type="match status" value="1"/>
</dbReference>
<keyword evidence="3" id="KW-0325">Glycoprotein</keyword>
<dbReference type="InterPro" id="IPR037120">
    <property type="entry name" value="Haem_peroxidase_sf_animal"/>
</dbReference>
<protein>
    <submittedName>
        <fullName evidence="5">Myeloperoxidase, thyroid peroxidase, cyclooxygenase catalytic domain</fullName>
    </submittedName>
</protein>
<dbReference type="CDD" id="cd09819">
    <property type="entry name" value="An_peroxidase_bacterial_1"/>
    <property type="match status" value="1"/>
</dbReference>
<feature type="chain" id="PRO_5006623811" evidence="4">
    <location>
        <begin position="27"/>
        <end position="544"/>
    </location>
</feature>
<evidence type="ECO:0000256" key="3">
    <source>
        <dbReference type="ARBA" id="ARBA00023180"/>
    </source>
</evidence>
<keyword evidence="6" id="KW-1185">Reference proteome</keyword>
<keyword evidence="2" id="KW-0964">Secreted</keyword>
<comment type="subcellular location">
    <subcellularLocation>
        <location evidence="1">Secreted</location>
    </subcellularLocation>
</comment>
<dbReference type="STRING" id="1742973.COMA2_180007"/>
<accession>A0A0S4LAC1</accession>
<keyword evidence="5" id="KW-0560">Oxidoreductase</keyword>
<dbReference type="RefSeq" id="WP_090895934.1">
    <property type="nucleotide sequence ID" value="NZ_CZPZ01000010.1"/>
</dbReference>
<dbReference type="GO" id="GO:0005576">
    <property type="term" value="C:extracellular region"/>
    <property type="evidence" value="ECO:0007669"/>
    <property type="project" value="UniProtKB-SubCell"/>
</dbReference>
<name>A0A0S4LAC1_9BACT</name>
<dbReference type="AlphaFoldDB" id="A0A0S4LAC1"/>
<dbReference type="OrthoDB" id="9765610at2"/>
<dbReference type="GO" id="GO:0006979">
    <property type="term" value="P:response to oxidative stress"/>
    <property type="evidence" value="ECO:0007669"/>
    <property type="project" value="InterPro"/>
</dbReference>
<organism evidence="5 6">
    <name type="scientific">Candidatus Nitrospira nitrificans</name>
    <dbReference type="NCBI Taxonomy" id="1742973"/>
    <lineage>
        <taxon>Bacteria</taxon>
        <taxon>Pseudomonadati</taxon>
        <taxon>Nitrospirota</taxon>
        <taxon>Nitrospiria</taxon>
        <taxon>Nitrospirales</taxon>
        <taxon>Nitrospiraceae</taxon>
        <taxon>Nitrospira</taxon>
    </lineage>
</organism>
<reference evidence="6" key="1">
    <citation type="submission" date="2015-10" db="EMBL/GenBank/DDBJ databases">
        <authorList>
            <person name="Luecker S."/>
            <person name="Luecker S."/>
        </authorList>
    </citation>
    <scope>NUCLEOTIDE SEQUENCE [LARGE SCALE GENOMIC DNA]</scope>
</reference>
<feature type="signal peptide" evidence="4">
    <location>
        <begin position="1"/>
        <end position="26"/>
    </location>
</feature>
<dbReference type="EMBL" id="CZPZ01000010">
    <property type="protein sequence ID" value="CUS34657.1"/>
    <property type="molecule type" value="Genomic_DNA"/>
</dbReference>
<dbReference type="GO" id="GO:0020037">
    <property type="term" value="F:heme binding"/>
    <property type="evidence" value="ECO:0007669"/>
    <property type="project" value="InterPro"/>
</dbReference>
<dbReference type="Pfam" id="PF03098">
    <property type="entry name" value="An_peroxidase"/>
    <property type="match status" value="1"/>
</dbReference>
<keyword evidence="4" id="KW-0732">Signal</keyword>
<proteinExistence type="predicted"/>
<dbReference type="PROSITE" id="PS50292">
    <property type="entry name" value="PEROXIDASE_3"/>
    <property type="match status" value="1"/>
</dbReference>
<keyword evidence="5" id="KW-0575">Peroxidase</keyword>
<dbReference type="InterPro" id="IPR019791">
    <property type="entry name" value="Haem_peroxidase_animal"/>
</dbReference>